<dbReference type="InterPro" id="IPR050087">
    <property type="entry name" value="AON_synthase_class-II"/>
</dbReference>
<dbReference type="EMBL" id="JACYGY010000002">
    <property type="protein sequence ID" value="MBE9466011.1"/>
    <property type="molecule type" value="Genomic_DNA"/>
</dbReference>
<comment type="caution">
    <text evidence="4">The sequence shown here is derived from an EMBL/GenBank/DDBJ whole genome shotgun (WGS) entry which is preliminary data.</text>
</comment>
<organism evidence="4 5">
    <name type="scientific">Dyadobacter subterraneus</name>
    <dbReference type="NCBI Taxonomy" id="2773304"/>
    <lineage>
        <taxon>Bacteria</taxon>
        <taxon>Pseudomonadati</taxon>
        <taxon>Bacteroidota</taxon>
        <taxon>Cytophagia</taxon>
        <taxon>Cytophagales</taxon>
        <taxon>Spirosomataceae</taxon>
        <taxon>Dyadobacter</taxon>
    </lineage>
</organism>
<dbReference type="Gene3D" id="3.90.1150.10">
    <property type="entry name" value="Aspartate Aminotransferase, domain 1"/>
    <property type="match status" value="1"/>
</dbReference>
<dbReference type="GO" id="GO:0008483">
    <property type="term" value="F:transaminase activity"/>
    <property type="evidence" value="ECO:0007669"/>
    <property type="project" value="UniProtKB-KW"/>
</dbReference>
<accession>A0ABR9WNR6</accession>
<protein>
    <submittedName>
        <fullName evidence="4">Aminotransferase class I/II-fold pyridoxal phosphate-dependent enzyme</fullName>
    </submittedName>
</protein>
<name>A0ABR9WNR6_9BACT</name>
<dbReference type="Gene3D" id="3.40.640.10">
    <property type="entry name" value="Type I PLP-dependent aspartate aminotransferase-like (Major domain)"/>
    <property type="match status" value="1"/>
</dbReference>
<dbReference type="PANTHER" id="PTHR13693:SF3">
    <property type="entry name" value="LD36009P"/>
    <property type="match status" value="1"/>
</dbReference>
<evidence type="ECO:0000256" key="1">
    <source>
        <dbReference type="ARBA" id="ARBA00001933"/>
    </source>
</evidence>
<dbReference type="Pfam" id="PF00155">
    <property type="entry name" value="Aminotran_1_2"/>
    <property type="match status" value="1"/>
</dbReference>
<dbReference type="PANTHER" id="PTHR13693">
    <property type="entry name" value="CLASS II AMINOTRANSFERASE/8-AMINO-7-OXONONANOATE SYNTHASE"/>
    <property type="match status" value="1"/>
</dbReference>
<comment type="cofactor">
    <cofactor evidence="1">
        <name>pyridoxal 5'-phosphate</name>
        <dbReference type="ChEBI" id="CHEBI:597326"/>
    </cofactor>
</comment>
<reference evidence="5" key="1">
    <citation type="submission" date="2023-07" db="EMBL/GenBank/DDBJ databases">
        <title>Dyadobacter sp. nov 'subterranea' isolated from contaminted grondwater.</title>
        <authorList>
            <person name="Szabo I."/>
            <person name="Al-Omari J."/>
            <person name="Szerdahelyi S.G."/>
            <person name="Rado J."/>
        </authorList>
    </citation>
    <scope>NUCLEOTIDE SEQUENCE [LARGE SCALE GENOMIC DNA]</scope>
    <source>
        <strain evidence="5">UP-52</strain>
    </source>
</reference>
<gene>
    <name evidence="4" type="ORF">IEE83_29425</name>
</gene>
<dbReference type="InterPro" id="IPR015424">
    <property type="entry name" value="PyrdxlP-dep_Trfase"/>
</dbReference>
<dbReference type="InterPro" id="IPR015422">
    <property type="entry name" value="PyrdxlP-dep_Trfase_small"/>
</dbReference>
<sequence>MKIYPTSHLPGRKVLLNNDKEYLYFSGTDYLGMGHHDGFLTYLKEGISNYGTHFGSSRNNSLRLEVYEEAETALAKFSGAPAALTTSSGMWAGQLLMKELPQIIATDLQNKNSHTSNIHYHYAPRVHPALWGAEYVSANSDWEEWAKDTILAIQESGADCVHIICSDSVGSPFVEKFDFSIFKTLPFYREIYLIVDDSHGFGVLGQNGSGVFKELSSIQQVKLIVSSSLNKALGIPGGVILGNHNIIDSIRKSPFFAGASPAAPAYIYAFKKLLESNTYPVVHQKLLDNVRYISGNLAQTNLFVSIPNYPVFCSLNSKLFDFLEENGIMASCFSYPNPTDPPITRIVISAIHEKEDLDRLAEVCMKF</sequence>
<proteinExistence type="predicted"/>
<evidence type="ECO:0000256" key="2">
    <source>
        <dbReference type="ARBA" id="ARBA00022679"/>
    </source>
</evidence>
<feature type="domain" description="Aminotransferase class I/classII large" evidence="3">
    <location>
        <begin position="29"/>
        <end position="362"/>
    </location>
</feature>
<keyword evidence="4" id="KW-0032">Aminotransferase</keyword>
<keyword evidence="5" id="KW-1185">Reference proteome</keyword>
<dbReference type="Proteomes" id="UP000634134">
    <property type="component" value="Unassembled WGS sequence"/>
</dbReference>
<dbReference type="RefSeq" id="WP_194124276.1">
    <property type="nucleotide sequence ID" value="NZ_JACYGY010000002.1"/>
</dbReference>
<keyword evidence="2" id="KW-0808">Transferase</keyword>
<dbReference type="SUPFAM" id="SSF53383">
    <property type="entry name" value="PLP-dependent transferases"/>
    <property type="match status" value="1"/>
</dbReference>
<dbReference type="InterPro" id="IPR015421">
    <property type="entry name" value="PyrdxlP-dep_Trfase_major"/>
</dbReference>
<evidence type="ECO:0000313" key="4">
    <source>
        <dbReference type="EMBL" id="MBE9466011.1"/>
    </source>
</evidence>
<evidence type="ECO:0000313" key="5">
    <source>
        <dbReference type="Proteomes" id="UP000634134"/>
    </source>
</evidence>
<dbReference type="InterPro" id="IPR004839">
    <property type="entry name" value="Aminotransferase_I/II_large"/>
</dbReference>
<evidence type="ECO:0000259" key="3">
    <source>
        <dbReference type="Pfam" id="PF00155"/>
    </source>
</evidence>